<organism evidence="7 8">
    <name type="scientific">Prochlorococcus marinus subsp. pastoris (strain CCMP1986 / NIES-2087 / MED4)</name>
    <dbReference type="NCBI Taxonomy" id="59919"/>
    <lineage>
        <taxon>Bacteria</taxon>
        <taxon>Bacillati</taxon>
        <taxon>Cyanobacteriota</taxon>
        <taxon>Cyanophyceae</taxon>
        <taxon>Synechococcales</taxon>
        <taxon>Prochlorococcaceae</taxon>
        <taxon>Prochlorococcus</taxon>
    </lineage>
</organism>
<dbReference type="OrthoDB" id="539157at2"/>
<dbReference type="InterPro" id="IPR036318">
    <property type="entry name" value="FAD-bd_PCMH-like_sf"/>
</dbReference>
<dbReference type="STRING" id="59919.PMM0645"/>
<evidence type="ECO:0000313" key="7">
    <source>
        <dbReference type="EMBL" id="CAE19104.1"/>
    </source>
</evidence>
<keyword evidence="4" id="KW-0274">FAD</keyword>
<dbReference type="Gene3D" id="3.40.462.20">
    <property type="match status" value="1"/>
</dbReference>
<dbReference type="GO" id="GO:0016491">
    <property type="term" value="F:oxidoreductase activity"/>
    <property type="evidence" value="ECO:0007669"/>
    <property type="project" value="UniProtKB-KW"/>
</dbReference>
<comment type="cofactor">
    <cofactor evidence="1">
        <name>FAD</name>
        <dbReference type="ChEBI" id="CHEBI:57692"/>
    </cofactor>
</comment>
<dbReference type="PROSITE" id="PS51387">
    <property type="entry name" value="FAD_PCMH"/>
    <property type="match status" value="1"/>
</dbReference>
<dbReference type="eggNOG" id="COG0277">
    <property type="taxonomic scope" value="Bacteria"/>
</dbReference>
<protein>
    <submittedName>
        <fullName evidence="7">FAD linked oxidase, N-terminal</fullName>
    </submittedName>
</protein>
<dbReference type="InterPro" id="IPR016166">
    <property type="entry name" value="FAD-bd_PCMH"/>
</dbReference>
<accession>Q7V243</accession>
<name>Q7V243_PROMP</name>
<evidence type="ECO:0000256" key="1">
    <source>
        <dbReference type="ARBA" id="ARBA00001974"/>
    </source>
</evidence>
<evidence type="ECO:0000313" key="8">
    <source>
        <dbReference type="Proteomes" id="UP000001026"/>
    </source>
</evidence>
<gene>
    <name evidence="7" type="ordered locus">PMM0645</name>
</gene>
<feature type="domain" description="FAD-binding PCMH-type" evidence="6">
    <location>
        <begin position="13"/>
        <end position="186"/>
    </location>
</feature>
<dbReference type="HOGENOM" id="CLU_040807_0_0_3"/>
<dbReference type="Pfam" id="PF01565">
    <property type="entry name" value="FAD_binding_4"/>
    <property type="match status" value="1"/>
</dbReference>
<dbReference type="KEGG" id="pmm:PMM0645"/>
<dbReference type="EMBL" id="BX548174">
    <property type="protein sequence ID" value="CAE19104.1"/>
    <property type="molecule type" value="Genomic_DNA"/>
</dbReference>
<dbReference type="InterPro" id="IPR016169">
    <property type="entry name" value="FAD-bd_PCMH_sub2"/>
</dbReference>
<evidence type="ECO:0000259" key="6">
    <source>
        <dbReference type="PROSITE" id="PS51387"/>
    </source>
</evidence>
<reference evidence="7 8" key="1">
    <citation type="journal article" date="2003" name="Nature">
        <title>Genome divergence in two Prochlorococcus ecotypes reflects oceanic niche differentiation.</title>
        <authorList>
            <person name="Rocap G."/>
            <person name="Larimer F.W."/>
            <person name="Lamerdin J.E."/>
            <person name="Malfatti S."/>
            <person name="Chain P."/>
            <person name="Ahlgren N.A."/>
            <person name="Arellano A."/>
            <person name="Coleman M."/>
            <person name="Hauser L."/>
            <person name="Hess W.R."/>
            <person name="Johnson Z.I."/>
            <person name="Land M.L."/>
            <person name="Lindell D."/>
            <person name="Post A.F."/>
            <person name="Regala W."/>
            <person name="Shah M."/>
            <person name="Shaw S.L."/>
            <person name="Steglich C."/>
            <person name="Sullivan M.B."/>
            <person name="Ting C.S."/>
            <person name="Tolonen A."/>
            <person name="Webb E.A."/>
            <person name="Zinser E.R."/>
            <person name="Chisholm S.W."/>
        </authorList>
    </citation>
    <scope>NUCLEOTIDE SEQUENCE [LARGE SCALE GENOMIC DNA]</scope>
    <source>
        <strain evidence="8">CCMP1986 / NIES-2087 / MED4</strain>
    </source>
</reference>
<dbReference type="Gene3D" id="3.30.465.10">
    <property type="match status" value="1"/>
</dbReference>
<keyword evidence="5" id="KW-0560">Oxidoreductase</keyword>
<dbReference type="PANTHER" id="PTHR42973">
    <property type="entry name" value="BINDING OXIDOREDUCTASE, PUTATIVE (AFU_ORTHOLOGUE AFUA_1G17690)-RELATED"/>
    <property type="match status" value="1"/>
</dbReference>
<evidence type="ECO:0000256" key="2">
    <source>
        <dbReference type="ARBA" id="ARBA00005466"/>
    </source>
</evidence>
<dbReference type="Proteomes" id="UP000001026">
    <property type="component" value="Chromosome"/>
</dbReference>
<dbReference type="PANTHER" id="PTHR42973:SF39">
    <property type="entry name" value="FAD-BINDING PCMH-TYPE DOMAIN-CONTAINING PROTEIN"/>
    <property type="match status" value="1"/>
</dbReference>
<comment type="similarity">
    <text evidence="2">Belongs to the oxygen-dependent FAD-linked oxidoreductase family.</text>
</comment>
<dbReference type="InterPro" id="IPR050416">
    <property type="entry name" value="FAD-linked_Oxidoreductase"/>
</dbReference>
<dbReference type="RefSeq" id="WP_011132279.1">
    <property type="nucleotide sequence ID" value="NC_005072.1"/>
</dbReference>
<dbReference type="SUPFAM" id="SSF56176">
    <property type="entry name" value="FAD-binding/transporter-associated domain-like"/>
    <property type="match status" value="1"/>
</dbReference>
<keyword evidence="3" id="KW-0285">Flavoprotein</keyword>
<proteinExistence type="inferred from homology"/>
<dbReference type="GO" id="GO:0071949">
    <property type="term" value="F:FAD binding"/>
    <property type="evidence" value="ECO:0007669"/>
    <property type="project" value="InterPro"/>
</dbReference>
<evidence type="ECO:0000256" key="5">
    <source>
        <dbReference type="ARBA" id="ARBA00023002"/>
    </source>
</evidence>
<dbReference type="AlphaFoldDB" id="Q7V243"/>
<dbReference type="InterPro" id="IPR006094">
    <property type="entry name" value="Oxid_FAD_bind_N"/>
</dbReference>
<evidence type="ECO:0000256" key="3">
    <source>
        <dbReference type="ARBA" id="ARBA00022630"/>
    </source>
</evidence>
<evidence type="ECO:0000256" key="4">
    <source>
        <dbReference type="ARBA" id="ARBA00022827"/>
    </source>
</evidence>
<sequence length="425" mass="48632">MKKNNNLLEVPNINSSDAHVKNLIYKIDDLFNSHYKSSQKSEYLCVCSGGTTSSCARNGLITLDLRKEYNQIHLEKEKNLIKIGGGVIMKDLMNYLEKHNKTFPTGLSKLPGAGYILTGGISPMSRRYGLAIDNIESIKGYLGNGNFISLEQNSLDSSQKLLWEGLKGAAPFLAIITEIGLKTFQSHPIQIIEGFVDDNELSKIINLAEGFPENLSLQWIYAEDIYIYIFAEIKNDSDNKITKNYLKKLEKFNSLKIKSYENYNQVNFFPKELDLFELNKNNHSEVISLLGGDLKDNVQIFVKCMNEIIRDKPNKSCYVASQQLGGKTKELNHKSSFFIHRASTWKPWIYAAWKKGDPKEKEIVLKWMNESWKKLKIFFPNIHLAQIHNHLNSHEEEVYLSFGERLSELKTLKNICDPESILPPL</sequence>